<dbReference type="GO" id="GO:0004312">
    <property type="term" value="F:fatty acid synthase activity"/>
    <property type="evidence" value="ECO:0007669"/>
    <property type="project" value="InterPro"/>
</dbReference>
<dbReference type="InterPro" id="IPR013785">
    <property type="entry name" value="Aldolase_TIM"/>
</dbReference>
<dbReference type="OrthoDB" id="4251012at2759"/>
<keyword evidence="1" id="KW-0808">Transferase</keyword>
<dbReference type="GeneID" id="38785280"/>
<accession>A0A401H1U2</accession>
<protein>
    <submittedName>
        <fullName evidence="3">Uncharacterized protein</fullName>
    </submittedName>
</protein>
<dbReference type="PANTHER" id="PTHR10982">
    <property type="entry name" value="MALONYL COA-ACYL CARRIER PROTEIN TRANSACYLASE"/>
    <property type="match status" value="1"/>
</dbReference>
<dbReference type="PANTHER" id="PTHR10982:SF21">
    <property type="entry name" value="FATTY ACID SYNTHASE SUBUNIT BETA"/>
    <property type="match status" value="1"/>
</dbReference>
<evidence type="ECO:0000256" key="1">
    <source>
        <dbReference type="ARBA" id="ARBA00022679"/>
    </source>
</evidence>
<dbReference type="PRINTS" id="PR01483">
    <property type="entry name" value="FASYNTHASE"/>
</dbReference>
<comment type="caution">
    <text evidence="3">The sequence shown here is derived from an EMBL/GenBank/DDBJ whole genome shotgun (WGS) entry which is preliminary data.</text>
</comment>
<keyword evidence="4" id="KW-1185">Reference proteome</keyword>
<gene>
    <name evidence="3" type="ORF">SCP_1301780</name>
</gene>
<dbReference type="Proteomes" id="UP000287166">
    <property type="component" value="Unassembled WGS sequence"/>
</dbReference>
<feature type="compositionally biased region" description="Polar residues" evidence="2">
    <location>
        <begin position="258"/>
        <end position="274"/>
    </location>
</feature>
<organism evidence="3 4">
    <name type="scientific">Sparassis crispa</name>
    <dbReference type="NCBI Taxonomy" id="139825"/>
    <lineage>
        <taxon>Eukaryota</taxon>
        <taxon>Fungi</taxon>
        <taxon>Dikarya</taxon>
        <taxon>Basidiomycota</taxon>
        <taxon>Agaricomycotina</taxon>
        <taxon>Agaricomycetes</taxon>
        <taxon>Polyporales</taxon>
        <taxon>Sparassidaceae</taxon>
        <taxon>Sparassis</taxon>
    </lineage>
</organism>
<proteinExistence type="predicted"/>
<name>A0A401H1U2_9APHY</name>
<dbReference type="InterPro" id="IPR003965">
    <property type="entry name" value="Fatty_acid_synthase"/>
</dbReference>
<dbReference type="GO" id="GO:0005835">
    <property type="term" value="C:fatty acid synthase complex"/>
    <property type="evidence" value="ECO:0007669"/>
    <property type="project" value="InterPro"/>
</dbReference>
<dbReference type="RefSeq" id="XP_027619276.1">
    <property type="nucleotide sequence ID" value="XM_027763475.1"/>
</dbReference>
<sequence length="295" mass="32231">MSCWEANPRDLCTCLRVGLGTLKLSTWEDVYTSSSLNQSKIPFSYNSEDGSNLRKLDTTNFPETATYAVNFGPGGLSGIGPLTTKGVVEMYDAQNVKREEWWSKRFMHGLVKTSDGSIDIDTPFSHLLGKPPIMVAGMTPTTVKASFVSTILDAGYHVELAGGGHYNVAALRVKVAEIQRKIPAGVGLTLNSLYINPRQFGFQFPLWQEIRREGLPIEGFCVTAGIPRWRRKRRSSMAYGLLASSTSLSSPVPLTVSTRSSTLPPRIPTSQSFFSGQVDVPVDTTRARTSTSPSS</sequence>
<dbReference type="STRING" id="139825.A0A401H1U2"/>
<dbReference type="GO" id="GO:0006633">
    <property type="term" value="P:fatty acid biosynthetic process"/>
    <property type="evidence" value="ECO:0007669"/>
    <property type="project" value="InterPro"/>
</dbReference>
<evidence type="ECO:0000256" key="2">
    <source>
        <dbReference type="SAM" id="MobiDB-lite"/>
    </source>
</evidence>
<evidence type="ECO:0000313" key="3">
    <source>
        <dbReference type="EMBL" id="GBE88363.1"/>
    </source>
</evidence>
<dbReference type="Gene3D" id="3.20.20.70">
    <property type="entry name" value="Aldolase class I"/>
    <property type="match status" value="1"/>
</dbReference>
<dbReference type="InParanoid" id="A0A401H1U2"/>
<reference evidence="3 4" key="1">
    <citation type="journal article" date="2018" name="Sci. Rep.">
        <title>Genome sequence of the cauliflower mushroom Sparassis crispa (Hanabiratake) and its association with beneficial usage.</title>
        <authorList>
            <person name="Kiyama R."/>
            <person name="Furutani Y."/>
            <person name="Kawaguchi K."/>
            <person name="Nakanishi T."/>
        </authorList>
    </citation>
    <scope>NUCLEOTIDE SEQUENCE [LARGE SCALE GENOMIC DNA]</scope>
</reference>
<feature type="region of interest" description="Disordered" evidence="2">
    <location>
        <begin position="247"/>
        <end position="274"/>
    </location>
</feature>
<dbReference type="AlphaFoldDB" id="A0A401H1U2"/>
<evidence type="ECO:0000313" key="4">
    <source>
        <dbReference type="Proteomes" id="UP000287166"/>
    </source>
</evidence>
<dbReference type="EMBL" id="BFAD01000013">
    <property type="protein sequence ID" value="GBE88363.1"/>
    <property type="molecule type" value="Genomic_DNA"/>
</dbReference>
<dbReference type="InterPro" id="IPR050830">
    <property type="entry name" value="Fungal_FAS"/>
</dbReference>
<feature type="compositionally biased region" description="Low complexity" evidence="2">
    <location>
        <begin position="247"/>
        <end position="257"/>
    </location>
</feature>